<proteinExistence type="inferred from homology"/>
<dbReference type="Pfam" id="PF00850">
    <property type="entry name" value="Hist_deacetyl"/>
    <property type="match status" value="1"/>
</dbReference>
<dbReference type="CDD" id="cd11599">
    <property type="entry name" value="HDAC_classII_2"/>
    <property type="match status" value="1"/>
</dbReference>
<dbReference type="InterPro" id="IPR023696">
    <property type="entry name" value="Ureohydrolase_dom_sf"/>
</dbReference>
<dbReference type="PRINTS" id="PR01270">
    <property type="entry name" value="HDASUPER"/>
</dbReference>
<feature type="domain" description="Histone deacetylase" evidence="2">
    <location>
        <begin position="20"/>
        <end position="304"/>
    </location>
</feature>
<dbReference type="InterPro" id="IPR000286">
    <property type="entry name" value="HDACs"/>
</dbReference>
<dbReference type="Gene3D" id="3.40.800.20">
    <property type="entry name" value="Histone deacetylase domain"/>
    <property type="match status" value="1"/>
</dbReference>
<evidence type="ECO:0000313" key="4">
    <source>
        <dbReference type="Proteomes" id="UP000237839"/>
    </source>
</evidence>
<gene>
    <name evidence="3" type="ORF">S2091_2599</name>
</gene>
<dbReference type="OrthoDB" id="9808367at2"/>
<dbReference type="PANTHER" id="PTHR10625">
    <property type="entry name" value="HISTONE DEACETYLASE HDAC1-RELATED"/>
    <property type="match status" value="1"/>
</dbReference>
<name>A0A2S9GXU4_9BURK</name>
<dbReference type="RefSeq" id="WP_105532363.1">
    <property type="nucleotide sequence ID" value="NZ_PUGF01000012.1"/>
</dbReference>
<evidence type="ECO:0000256" key="1">
    <source>
        <dbReference type="ARBA" id="ARBA00005947"/>
    </source>
</evidence>
<evidence type="ECO:0000259" key="2">
    <source>
        <dbReference type="Pfam" id="PF00850"/>
    </source>
</evidence>
<dbReference type="AlphaFoldDB" id="A0A2S9GXU4"/>
<dbReference type="GO" id="GO:0040029">
    <property type="term" value="P:epigenetic regulation of gene expression"/>
    <property type="evidence" value="ECO:0007669"/>
    <property type="project" value="TreeGrafter"/>
</dbReference>
<dbReference type="SUPFAM" id="SSF52768">
    <property type="entry name" value="Arginase/deacetylase"/>
    <property type="match status" value="1"/>
</dbReference>
<comment type="caution">
    <text evidence="3">The sequence shown here is derived from an EMBL/GenBank/DDBJ whole genome shotgun (WGS) entry which is preliminary data.</text>
</comment>
<keyword evidence="4" id="KW-1185">Reference proteome</keyword>
<dbReference type="Proteomes" id="UP000237839">
    <property type="component" value="Unassembled WGS sequence"/>
</dbReference>
<dbReference type="InterPro" id="IPR023801">
    <property type="entry name" value="His_deacetylse_dom"/>
</dbReference>
<dbReference type="PANTHER" id="PTHR10625:SF10">
    <property type="entry name" value="HISTONE DEACETYLASE HDAC1"/>
    <property type="match status" value="1"/>
</dbReference>
<comment type="similarity">
    <text evidence="1">Belongs to the histone deacetylase family.</text>
</comment>
<dbReference type="InterPro" id="IPR037138">
    <property type="entry name" value="His_deacetylse_dom_sf"/>
</dbReference>
<accession>A0A2S9GXU4</accession>
<protein>
    <submittedName>
        <fullName evidence="3">Deacetylase</fullName>
    </submittedName>
</protein>
<sequence>MTTAFYTHPACKLHEMGADHPESPLRLSTIDDYLITSRIDDLVLHCEAPLATEDELALVHTRGTIARIKEHTPEFGYYPLDGDTLLNPSSWTAARAAAGAAIAATKAVLDGEVENAFCSIRPPGHHATPDEAMGFCLFNNLALAAKHALDVHGLERIAIVDFDVHHGNGTQAVFENDPRVLMVSFFQHPCYPYSGTEFISKNMLNLPVPAYTDGALIRSLVEQHWLPALHAHQPQMIFISAGFDAHREDLIGQLGLVEADYAWITMQIMQIAKQYSFSRVVSCLEGGYNTSALGRSVVAHIKVLAGLD</sequence>
<organism evidence="3 4">
    <name type="scientific">Solimicrobium silvestre</name>
    <dbReference type="NCBI Taxonomy" id="2099400"/>
    <lineage>
        <taxon>Bacteria</taxon>
        <taxon>Pseudomonadati</taxon>
        <taxon>Pseudomonadota</taxon>
        <taxon>Betaproteobacteria</taxon>
        <taxon>Burkholderiales</taxon>
        <taxon>Oxalobacteraceae</taxon>
        <taxon>Solimicrobium</taxon>
    </lineage>
</organism>
<evidence type="ECO:0000313" key="3">
    <source>
        <dbReference type="EMBL" id="PRC92544.1"/>
    </source>
</evidence>
<dbReference type="EMBL" id="PUGF01000012">
    <property type="protein sequence ID" value="PRC92544.1"/>
    <property type="molecule type" value="Genomic_DNA"/>
</dbReference>
<dbReference type="GO" id="GO:0004407">
    <property type="term" value="F:histone deacetylase activity"/>
    <property type="evidence" value="ECO:0007669"/>
    <property type="project" value="TreeGrafter"/>
</dbReference>
<reference evidence="3 4" key="1">
    <citation type="submission" date="2018-02" db="EMBL/GenBank/DDBJ databases">
        <title>Solimicrobium silvestre gen. nov., sp. nov., isolated from alpine forest soil.</title>
        <authorList>
            <person name="Margesin R."/>
            <person name="Albuquerque L."/>
            <person name="Zhang D.-C."/>
            <person name="Froufe H.J.C."/>
            <person name="Severino R."/>
            <person name="Roxo I."/>
            <person name="Egas C."/>
            <person name="Da Costa M.S."/>
        </authorList>
    </citation>
    <scope>NUCLEOTIDE SEQUENCE [LARGE SCALE GENOMIC DNA]</scope>
    <source>
        <strain evidence="3 4">S20-91</strain>
    </source>
</reference>